<sequence length="186" mass="20247">MSGRQAIRVAQPGARNVLPKTCRKIKYKNAGYGKDGALILGVVARPQLAKEMPLLSEASQPDVRQAIAYKLIRGEDTEEENAGRSQGKTTEEKPKESQRERPERKAYPAELPPDEESTERKSNMDPTEDGTPSARAESTRKVREKMPAYAETPQEPQKGQPSHHVSGAGPGHCSGAVVGEGEEDAM</sequence>
<feature type="region of interest" description="Disordered" evidence="1">
    <location>
        <begin position="70"/>
        <end position="186"/>
    </location>
</feature>
<reference evidence="2" key="1">
    <citation type="journal article" date="2022" name="bioRxiv">
        <title>Sequencing and chromosome-scale assembly of the giantPleurodeles waltlgenome.</title>
        <authorList>
            <person name="Brown T."/>
            <person name="Elewa A."/>
            <person name="Iarovenko S."/>
            <person name="Subramanian E."/>
            <person name="Araus A.J."/>
            <person name="Petzold A."/>
            <person name="Susuki M."/>
            <person name="Suzuki K.-i.T."/>
            <person name="Hayashi T."/>
            <person name="Toyoda A."/>
            <person name="Oliveira C."/>
            <person name="Osipova E."/>
            <person name="Leigh N.D."/>
            <person name="Simon A."/>
            <person name="Yun M.H."/>
        </authorList>
    </citation>
    <scope>NUCLEOTIDE SEQUENCE</scope>
    <source>
        <strain evidence="2">20211129_DDA</strain>
        <tissue evidence="2">Liver</tissue>
    </source>
</reference>
<evidence type="ECO:0000256" key="1">
    <source>
        <dbReference type="SAM" id="MobiDB-lite"/>
    </source>
</evidence>
<organism evidence="2 3">
    <name type="scientific">Pleurodeles waltl</name>
    <name type="common">Iberian ribbed newt</name>
    <dbReference type="NCBI Taxonomy" id="8319"/>
    <lineage>
        <taxon>Eukaryota</taxon>
        <taxon>Metazoa</taxon>
        <taxon>Chordata</taxon>
        <taxon>Craniata</taxon>
        <taxon>Vertebrata</taxon>
        <taxon>Euteleostomi</taxon>
        <taxon>Amphibia</taxon>
        <taxon>Batrachia</taxon>
        <taxon>Caudata</taxon>
        <taxon>Salamandroidea</taxon>
        <taxon>Salamandridae</taxon>
        <taxon>Pleurodelinae</taxon>
        <taxon>Pleurodeles</taxon>
    </lineage>
</organism>
<keyword evidence="3" id="KW-1185">Reference proteome</keyword>
<feature type="compositionally biased region" description="Basic and acidic residues" evidence="1">
    <location>
        <begin position="137"/>
        <end position="146"/>
    </location>
</feature>
<comment type="caution">
    <text evidence="2">The sequence shown here is derived from an EMBL/GenBank/DDBJ whole genome shotgun (WGS) entry which is preliminary data.</text>
</comment>
<dbReference type="AlphaFoldDB" id="A0AAV7NVY2"/>
<name>A0AAV7NVY2_PLEWA</name>
<dbReference type="Proteomes" id="UP001066276">
    <property type="component" value="Chromosome 8"/>
</dbReference>
<evidence type="ECO:0000313" key="3">
    <source>
        <dbReference type="Proteomes" id="UP001066276"/>
    </source>
</evidence>
<accession>A0AAV7NVY2</accession>
<evidence type="ECO:0000313" key="2">
    <source>
        <dbReference type="EMBL" id="KAJ1119606.1"/>
    </source>
</evidence>
<gene>
    <name evidence="2" type="ORF">NDU88_007791</name>
</gene>
<feature type="compositionally biased region" description="Basic and acidic residues" evidence="1">
    <location>
        <begin position="89"/>
        <end position="107"/>
    </location>
</feature>
<proteinExistence type="predicted"/>
<dbReference type="EMBL" id="JANPWB010000012">
    <property type="protein sequence ID" value="KAJ1119606.1"/>
    <property type="molecule type" value="Genomic_DNA"/>
</dbReference>
<protein>
    <submittedName>
        <fullName evidence="2">Uncharacterized protein</fullName>
    </submittedName>
</protein>